<organism evidence="2 3">
    <name type="scientific">Geodermatophilus obscurus (strain ATCC 25078 / DSM 43160 / JCM 3152 / CCUG 61914 / KCC A-0152 / KCTC 9177 / NBRC 13315 / NRRL B-3577 / G-20)</name>
    <dbReference type="NCBI Taxonomy" id="526225"/>
    <lineage>
        <taxon>Bacteria</taxon>
        <taxon>Bacillati</taxon>
        <taxon>Actinomycetota</taxon>
        <taxon>Actinomycetes</taxon>
        <taxon>Geodermatophilales</taxon>
        <taxon>Geodermatophilaceae</taxon>
        <taxon>Geodermatophilus</taxon>
    </lineage>
</organism>
<name>D2S871_GEOOG</name>
<accession>D2S871</accession>
<evidence type="ECO:0000313" key="2">
    <source>
        <dbReference type="EMBL" id="ADB73493.1"/>
    </source>
</evidence>
<proteinExistence type="predicted"/>
<evidence type="ECO:0000313" key="3">
    <source>
        <dbReference type="Proteomes" id="UP000001382"/>
    </source>
</evidence>
<evidence type="ECO:0000256" key="1">
    <source>
        <dbReference type="SAM" id="MobiDB-lite"/>
    </source>
</evidence>
<protein>
    <submittedName>
        <fullName evidence="2">Uncharacterized protein</fullName>
    </submittedName>
</protein>
<dbReference type="Proteomes" id="UP000001382">
    <property type="component" value="Chromosome"/>
</dbReference>
<reference evidence="2 3" key="1">
    <citation type="journal article" date="2010" name="Stand. Genomic Sci.">
        <title>Complete genome sequence of Geodermatophilus obscurus type strain (G-20).</title>
        <authorList>
            <person name="Ivanova N."/>
            <person name="Sikorski J."/>
            <person name="Jando M."/>
            <person name="Munk C."/>
            <person name="Lapidus A."/>
            <person name="Glavina Del Rio T."/>
            <person name="Copeland A."/>
            <person name="Tice H."/>
            <person name="Cheng J.-F."/>
            <person name="Lucas S."/>
            <person name="Chen F."/>
            <person name="Nolan M."/>
            <person name="Bruce D."/>
            <person name="Goodwin L."/>
            <person name="Pitluck S."/>
            <person name="Mavromatis K."/>
            <person name="Mikhailova N."/>
            <person name="Pati A."/>
            <person name="Chen A."/>
            <person name="Palaniappan K."/>
            <person name="Land M."/>
            <person name="Hauser L."/>
            <person name="Chang Y.-J."/>
            <person name="Jeffries C.D."/>
            <person name="Meincke L."/>
            <person name="Brettin T."/>
            <person name="Detter J.C."/>
            <person name="Detter J.C."/>
            <person name="Rohde M."/>
            <person name="Goeker M."/>
            <person name="Bristow J."/>
            <person name="Eisen J.A."/>
            <person name="Markowitz V."/>
            <person name="Hugenholtz P."/>
            <person name="Kyrpides N.C."/>
            <person name="Klenk H.-P."/>
        </authorList>
    </citation>
    <scope>NUCLEOTIDE SEQUENCE [LARGE SCALE GENOMIC DNA]</scope>
    <source>
        <strain evidence="3">ATCC 25078 / DSM 43160 / JCM 3152 / KCC A-0152 / KCTC 9177 / NBRC 13315 / NRRL B-3577 / G-20</strain>
    </source>
</reference>
<keyword evidence="3" id="KW-1185">Reference proteome</keyword>
<dbReference type="AlphaFoldDB" id="D2S871"/>
<reference evidence="3" key="2">
    <citation type="submission" date="2010-01" db="EMBL/GenBank/DDBJ databases">
        <title>The complete genome of Geodermatophilus obscurus DSM 43160.</title>
        <authorList>
            <consortium name="US DOE Joint Genome Institute (JGI-PGF)"/>
            <person name="Lucas S."/>
            <person name="Copeland A."/>
            <person name="Lapidus A."/>
            <person name="Glavina del Rio T."/>
            <person name="Dalin E."/>
            <person name="Tice H."/>
            <person name="Bruce D."/>
            <person name="Goodwin L."/>
            <person name="Pitluck S."/>
            <person name="Kyrpides N."/>
            <person name="Mavromatis K."/>
            <person name="Ivanova N."/>
            <person name="Munk A.C."/>
            <person name="Brettin T."/>
            <person name="Detter J.C."/>
            <person name="Han C."/>
            <person name="Larimer F."/>
            <person name="Land M."/>
            <person name="Hauser L."/>
            <person name="Markowitz V."/>
            <person name="Cheng J.-F."/>
            <person name="Hugenholtz P."/>
            <person name="Woyke T."/>
            <person name="Wu D."/>
            <person name="Jando M."/>
            <person name="Schneider S."/>
            <person name="Klenk H.-P."/>
            <person name="Eisen J.A."/>
        </authorList>
    </citation>
    <scope>NUCLEOTIDE SEQUENCE [LARGE SCALE GENOMIC DNA]</scope>
    <source>
        <strain evidence="3">ATCC 25078 / DSM 43160 / JCM 3152 / KCC A-0152 / KCTC 9177 / NBRC 13315 / NRRL B-3577 / G-20</strain>
    </source>
</reference>
<gene>
    <name evidence="2" type="ordered locus">Gobs_0723</name>
</gene>
<dbReference type="HOGENOM" id="CLU_3328307_0_0_11"/>
<feature type="region of interest" description="Disordered" evidence="1">
    <location>
        <begin position="19"/>
        <end position="38"/>
    </location>
</feature>
<dbReference type="EMBL" id="CP001867">
    <property type="protein sequence ID" value="ADB73493.1"/>
    <property type="molecule type" value="Genomic_DNA"/>
</dbReference>
<sequence length="38" mass="4141">MKLRKAKHIQCYESYHKLGSRTGGQMLGVSPPADPPSA</sequence>
<dbReference type="KEGG" id="gob:Gobs_0723"/>